<dbReference type="Proteomes" id="UP000836597">
    <property type="component" value="Chromosome"/>
</dbReference>
<dbReference type="GO" id="GO:0009103">
    <property type="term" value="P:lipopolysaccharide biosynthetic process"/>
    <property type="evidence" value="ECO:0007669"/>
    <property type="project" value="TreeGrafter"/>
</dbReference>
<evidence type="ECO:0000313" key="4">
    <source>
        <dbReference type="EMBL" id="CEJ06101.1"/>
    </source>
</evidence>
<dbReference type="KEGG" id="aacx:DEACI_0978"/>
<dbReference type="PANTHER" id="PTHR46401:SF2">
    <property type="entry name" value="GLYCOSYLTRANSFERASE WBBK-RELATED"/>
    <property type="match status" value="1"/>
</dbReference>
<evidence type="ECO:0000313" key="3">
    <source>
        <dbReference type="EMBL" id="CAA7600325.1"/>
    </source>
</evidence>
<accession>A0A8S0Y250</accession>
<keyword evidence="1 3" id="KW-0808">Transferase</keyword>
<dbReference type="Pfam" id="PF00534">
    <property type="entry name" value="Glycos_transf_1"/>
    <property type="match status" value="1"/>
</dbReference>
<reference evidence="4" key="1">
    <citation type="submission" date="2014-11" db="EMBL/GenBank/DDBJ databases">
        <authorList>
            <person name="Hornung B.V."/>
        </authorList>
    </citation>
    <scope>NUCLEOTIDE SEQUENCE</scope>
    <source>
        <strain evidence="4">INE</strain>
    </source>
</reference>
<dbReference type="RefSeq" id="WP_240984015.1">
    <property type="nucleotide sequence ID" value="NZ_CDGJ01000015.1"/>
</dbReference>
<evidence type="ECO:0000256" key="1">
    <source>
        <dbReference type="ARBA" id="ARBA00022679"/>
    </source>
</evidence>
<dbReference type="Proteomes" id="UP001071230">
    <property type="component" value="Unassembled WGS sequence"/>
</dbReference>
<dbReference type="CDD" id="cd03801">
    <property type="entry name" value="GT4_PimA-like"/>
    <property type="match status" value="1"/>
</dbReference>
<dbReference type="AlphaFoldDB" id="A0A8S0Y250"/>
<keyword evidence="5" id="KW-1185">Reference proteome</keyword>
<dbReference type="GO" id="GO:0016757">
    <property type="term" value="F:glycosyltransferase activity"/>
    <property type="evidence" value="ECO:0007669"/>
    <property type="project" value="InterPro"/>
</dbReference>
<proteinExistence type="predicted"/>
<evidence type="ECO:0000259" key="2">
    <source>
        <dbReference type="Pfam" id="PF00534"/>
    </source>
</evidence>
<name>A0A8S0Y250_9FIRM</name>
<feature type="domain" description="Glycosyl transferase family 1" evidence="2">
    <location>
        <begin position="169"/>
        <end position="300"/>
    </location>
</feature>
<dbReference type="PANTHER" id="PTHR46401">
    <property type="entry name" value="GLYCOSYLTRANSFERASE WBBK-RELATED"/>
    <property type="match status" value="1"/>
</dbReference>
<sequence length="341" mass="37916">MKVLFQIRPDYLNNPAGDTVQAVSTGRELKALGVDVTVSPDPNALLTDFDLIHIFNLTRIKESYMFFLNAQRQHKKIAVSPIYWNPESFLQREEAKPQDLAVWNLNQPMRSRVVRGCDLLLPNSAMERDNLAASFSGHAPCRVVPNGFPDTFPAIGPEPFRRRFPALPHEFVLCAARISPRKNQLGLAQACQSLGLTLVLAGPVNDRKYFNLVRSFHHVVYLGTLQGEILASAYAAARIHALPSWFETPGLSSLEAAACGAAVLSTDQGSPREYFRDLAVYVRPQENESLNRGIRAAMDHAPLPLTDHVRANYPWSRIARLTLEAYEDLLGGNIPPATHTK</sequence>
<dbReference type="EMBL" id="CDGJ01000015">
    <property type="protein sequence ID" value="CEJ06101.1"/>
    <property type="molecule type" value="Genomic_DNA"/>
</dbReference>
<dbReference type="EMBL" id="LR746496">
    <property type="protein sequence ID" value="CAA7600325.1"/>
    <property type="molecule type" value="Genomic_DNA"/>
</dbReference>
<organism evidence="3">
    <name type="scientific">Acididesulfobacillus acetoxydans</name>
    <dbReference type="NCBI Taxonomy" id="1561005"/>
    <lineage>
        <taxon>Bacteria</taxon>
        <taxon>Bacillati</taxon>
        <taxon>Bacillota</taxon>
        <taxon>Clostridia</taxon>
        <taxon>Eubacteriales</taxon>
        <taxon>Peptococcaceae</taxon>
        <taxon>Acididesulfobacillus</taxon>
    </lineage>
</organism>
<dbReference type="Gene3D" id="3.40.50.2000">
    <property type="entry name" value="Glycogen Phosphorylase B"/>
    <property type="match status" value="1"/>
</dbReference>
<dbReference type="SUPFAM" id="SSF53756">
    <property type="entry name" value="UDP-Glycosyltransferase/glycogen phosphorylase"/>
    <property type="match status" value="1"/>
</dbReference>
<protein>
    <submittedName>
        <fullName evidence="3">Glycosyl transferase, family 1</fullName>
    </submittedName>
    <submittedName>
        <fullName evidence="4">Glycosyltransferase</fullName>
    </submittedName>
</protein>
<dbReference type="InterPro" id="IPR001296">
    <property type="entry name" value="Glyco_trans_1"/>
</dbReference>
<gene>
    <name evidence="4" type="ORF">DEACI_0547</name>
    <name evidence="3" type="ORF">DEACI_0978</name>
</gene>
<reference evidence="3" key="2">
    <citation type="submission" date="2020-01" db="EMBL/GenBank/DDBJ databases">
        <authorList>
            <person name="Hornung B."/>
        </authorList>
    </citation>
    <scope>NUCLEOTIDE SEQUENCE</scope>
    <source>
        <strain evidence="3">PacBioINE</strain>
    </source>
</reference>
<evidence type="ECO:0000313" key="5">
    <source>
        <dbReference type="Proteomes" id="UP001071230"/>
    </source>
</evidence>